<dbReference type="PROSITE" id="PS51257">
    <property type="entry name" value="PROKAR_LIPOPROTEIN"/>
    <property type="match status" value="1"/>
</dbReference>
<feature type="domain" description="PA" evidence="2">
    <location>
        <begin position="139"/>
        <end position="217"/>
    </location>
</feature>
<dbReference type="Pfam" id="PF04389">
    <property type="entry name" value="Peptidase_M28"/>
    <property type="match status" value="1"/>
</dbReference>
<dbReference type="PANTHER" id="PTHR12147:SF26">
    <property type="entry name" value="PEPTIDASE M28 DOMAIN-CONTAINING PROTEIN"/>
    <property type="match status" value="1"/>
</dbReference>
<feature type="signal peptide" evidence="1">
    <location>
        <begin position="1"/>
        <end position="20"/>
    </location>
</feature>
<dbReference type="InterPro" id="IPR046450">
    <property type="entry name" value="PA_dom_sf"/>
</dbReference>
<dbReference type="RefSeq" id="WP_217995926.1">
    <property type="nucleotide sequence ID" value="NZ_CBCRUZ010000003.1"/>
</dbReference>
<feature type="chain" id="PRO_5046013053" evidence="1">
    <location>
        <begin position="21"/>
        <end position="485"/>
    </location>
</feature>
<evidence type="ECO:0000259" key="2">
    <source>
        <dbReference type="Pfam" id="PF02225"/>
    </source>
</evidence>
<keyword evidence="5" id="KW-1185">Reference proteome</keyword>
<evidence type="ECO:0000256" key="1">
    <source>
        <dbReference type="SAM" id="SignalP"/>
    </source>
</evidence>
<keyword evidence="1" id="KW-0732">Signal</keyword>
<dbReference type="InterPro" id="IPR003137">
    <property type="entry name" value="PA_domain"/>
</dbReference>
<organism evidence="4 5">
    <name type="scientific">Skermania pinensis</name>
    <dbReference type="NCBI Taxonomy" id="39122"/>
    <lineage>
        <taxon>Bacteria</taxon>
        <taxon>Bacillati</taxon>
        <taxon>Actinomycetota</taxon>
        <taxon>Actinomycetes</taxon>
        <taxon>Mycobacteriales</taxon>
        <taxon>Gordoniaceae</taxon>
        <taxon>Skermania</taxon>
    </lineage>
</organism>
<dbReference type="Pfam" id="PF02225">
    <property type="entry name" value="PA"/>
    <property type="match status" value="1"/>
</dbReference>
<dbReference type="SUPFAM" id="SSF52025">
    <property type="entry name" value="PA domain"/>
    <property type="match status" value="1"/>
</dbReference>
<name>A0ABX8S8T0_9ACTN</name>
<accession>A0ABX8S8T0</accession>
<dbReference type="Gene3D" id="3.50.30.30">
    <property type="match status" value="1"/>
</dbReference>
<dbReference type="InterPro" id="IPR045175">
    <property type="entry name" value="M28_fam"/>
</dbReference>
<dbReference type="EMBL" id="CP079105">
    <property type="protein sequence ID" value="QXQ14260.1"/>
    <property type="molecule type" value="Genomic_DNA"/>
</dbReference>
<evidence type="ECO:0000313" key="5">
    <source>
        <dbReference type="Proteomes" id="UP000887023"/>
    </source>
</evidence>
<dbReference type="Gene3D" id="3.40.630.10">
    <property type="entry name" value="Zn peptidases"/>
    <property type="match status" value="1"/>
</dbReference>
<dbReference type="InterPro" id="IPR007484">
    <property type="entry name" value="Peptidase_M28"/>
</dbReference>
<evidence type="ECO:0000313" key="4">
    <source>
        <dbReference type="EMBL" id="QXQ14260.1"/>
    </source>
</evidence>
<dbReference type="PANTHER" id="PTHR12147">
    <property type="entry name" value="METALLOPEPTIDASE M28 FAMILY MEMBER"/>
    <property type="match status" value="1"/>
</dbReference>
<reference evidence="4" key="1">
    <citation type="submission" date="2021-07" db="EMBL/GenBank/DDBJ databases">
        <title>Candidatus Kaistella beijingensis sp. nov. isolated from a municipal wastewater treatment plant is involved in sludge foaming.</title>
        <authorList>
            <person name="Song Y."/>
            <person name="Liu S.-J."/>
        </authorList>
    </citation>
    <scope>NUCLEOTIDE SEQUENCE</scope>
    <source>
        <strain evidence="4">DSM 43998</strain>
    </source>
</reference>
<gene>
    <name evidence="4" type="ORF">KV203_02155</name>
</gene>
<feature type="domain" description="Peptidase M28" evidence="3">
    <location>
        <begin position="239"/>
        <end position="455"/>
    </location>
</feature>
<proteinExistence type="predicted"/>
<dbReference type="Proteomes" id="UP000887023">
    <property type="component" value="Chromosome"/>
</dbReference>
<evidence type="ECO:0000259" key="3">
    <source>
        <dbReference type="Pfam" id="PF04389"/>
    </source>
</evidence>
<dbReference type="SUPFAM" id="SSF53187">
    <property type="entry name" value="Zn-dependent exopeptidases"/>
    <property type="match status" value="1"/>
</dbReference>
<sequence length="485" mass="49614">MKSVVGAAVVATMLVAAACARPEPSDPPPALTADGLAAALSPAALSEHLHRLQQIAGEHDDNRAVGTAGYDAGLDYVRDRLTERGFRVQTQDFDAVTYAVTAHRLSSAAQEFPAIPLKYSPATPAAGLTARTIRVAGGERPGCAAADYAGLDLAGAIVAIPRGGCTFEQKQDLAADRGAVAALIVDPNGPLLSGILGEPDAGRIPVLGIAADDADRLLSTAAPATLVLAATTTHTPTRNLIAQTDTGNTDNVVLVGAHLDSVPVGPGINDNGTGVAAVLETALQLGSAPPVQNAVRFVWWGAEELGLLGSRHYVDAMSEDELTKVALYLNFDMLGSPNYGYFAYDGDDSDADGAPAGPPGSAGIERTLAGYLHDRQHVEVAGTDFDGRSDYGPFMARGIPAGGVDSGADASKTAAQVATWGGAAGEPFDPNYHTAADTVDNVNLDAFVRNSRAVAFGTATYALSVGGPDGVPVGPERIHARSGHA</sequence>
<protein>
    <submittedName>
        <fullName evidence="4">M28 family peptidase</fullName>
    </submittedName>
</protein>